<keyword evidence="1" id="KW-0614">Plasmid</keyword>
<accession>A0A6B7HJD8</accession>
<protein>
    <submittedName>
        <fullName evidence="1">PglZ domain protein</fullName>
    </submittedName>
</protein>
<dbReference type="AlphaFoldDB" id="A0A6B7HJD8"/>
<evidence type="ECO:0000313" key="1">
    <source>
        <dbReference type="EMBL" id="QCW05987.1"/>
    </source>
</evidence>
<reference evidence="1" key="1">
    <citation type="submission" date="2019-02" db="EMBL/GenBank/DDBJ databases">
        <title>Mobile genetic elements harbouring resistance in Acinetobacter baumannii isolates from Bolivia.</title>
        <authorList>
            <person name="Cerezales M."/>
            <person name="Xanthopoulou K."/>
            <person name="Wille J."/>
            <person name="Krut O."/>
            <person name="Seifert H."/>
            <person name="Gallego L."/>
            <person name="Higgins P.G."/>
        </authorList>
    </citation>
    <scope>NUCLEOTIDE SEQUENCE</scope>
    <source>
        <strain evidence="1">MC1</strain>
        <plasmid evidence="1">pMC1.1</plasmid>
    </source>
</reference>
<geneLocation type="plasmid" evidence="1">
    <name>pMC1.1</name>
</geneLocation>
<organism evidence="1">
    <name type="scientific">Acinetobacter baumannii</name>
    <dbReference type="NCBI Taxonomy" id="470"/>
    <lineage>
        <taxon>Bacteria</taxon>
        <taxon>Pseudomonadati</taxon>
        <taxon>Pseudomonadota</taxon>
        <taxon>Gammaproteobacteria</taxon>
        <taxon>Moraxellales</taxon>
        <taxon>Moraxellaceae</taxon>
        <taxon>Acinetobacter</taxon>
        <taxon>Acinetobacter calcoaceticus/baumannii complex</taxon>
    </lineage>
</organism>
<gene>
    <name evidence="1" type="primary">pglZ</name>
</gene>
<dbReference type="EMBL" id="MK531536">
    <property type="protein sequence ID" value="QCW05987.1"/>
    <property type="molecule type" value="Genomic_DNA"/>
</dbReference>
<sequence>MHGGIMPQEIVVPVLMVKQLRGEKAGQRTKRKVEVISTKSTLKMVNNIQKFDLMQTEAVSELVMPVTLSIAIYDGDLKVSSEETLTFDSSTDSVADRVKQVRLSLSGTDFDRKKDYFLVLKDKDLNIEMQRYKVTIDLAFTDDFF</sequence>
<name>A0A6B7HJD8_ACIBA</name>
<proteinExistence type="predicted"/>